<evidence type="ECO:0008006" key="3">
    <source>
        <dbReference type="Google" id="ProtNLM"/>
    </source>
</evidence>
<feature type="non-terminal residue" evidence="1">
    <location>
        <position position="415"/>
    </location>
</feature>
<gene>
    <name evidence="1" type="ORF">BJ875DRAFT_387045</name>
</gene>
<dbReference type="PANTHER" id="PTHR36847:SF1">
    <property type="entry name" value="AMIDOLIGASE ENZYME"/>
    <property type="match status" value="1"/>
</dbReference>
<reference evidence="1" key="1">
    <citation type="journal article" date="2021" name="IMA Fungus">
        <title>Genomic characterization of three marine fungi, including Emericellopsis atlantica sp. nov. with signatures of a generalist lifestyle and marine biomass degradation.</title>
        <authorList>
            <person name="Hagestad O.C."/>
            <person name="Hou L."/>
            <person name="Andersen J.H."/>
            <person name="Hansen E.H."/>
            <person name="Altermark B."/>
            <person name="Li C."/>
            <person name="Kuhnert E."/>
            <person name="Cox R.J."/>
            <person name="Crous P.W."/>
            <person name="Spatafora J.W."/>
            <person name="Lail K."/>
            <person name="Amirebrahimi M."/>
            <person name="Lipzen A."/>
            <person name="Pangilinan J."/>
            <person name="Andreopoulos W."/>
            <person name="Hayes R.D."/>
            <person name="Ng V."/>
            <person name="Grigoriev I.V."/>
            <person name="Jackson S.A."/>
            <person name="Sutton T.D.S."/>
            <person name="Dobson A.D.W."/>
            <person name="Rama T."/>
        </authorList>
    </citation>
    <scope>NUCLEOTIDE SEQUENCE</scope>
    <source>
        <strain evidence="1">TRa018bII</strain>
    </source>
</reference>
<keyword evidence="2" id="KW-1185">Reference proteome</keyword>
<sequence>MAASGSVNYGVEMEFVFAFQEKELLLGNSKIQKELSYGIREQYPEFTPIPATILPNHRYNIWGVMDSGAKEVRPYNMEPQRILQRKLCQTLPRIPTRVFGTIYGPDKTEAKMKYDQWAVTVDHTVCGVGSANIPGSLPNRNIDPREWDSYGLELVSPVLNSANPQHKVDIKQLVEETAGIPDDRHGAFITKQCGLHVHIEAPQILEVLKELATLLVIYEEEISRLHPAVRMPGHRAAANQLDSNRLYFLHGGDLDFDKTKANWVGGNFSTSALKKEYNIPRLRARMSLIKKKEALSQKMCWPSPPDKPNGGRRRLVNFTYLTRGKGYAETIEFRQARGSLDGEEINHWIDFCVGLVKFADFYVHNPDKFPVKSFDDIRQNEGTPANNFGIFKLMRDMDLSESAIQFWYNKIQQYK</sequence>
<accession>A0A9P8C159</accession>
<dbReference type="Proteomes" id="UP000824998">
    <property type="component" value="Unassembled WGS sequence"/>
</dbReference>
<dbReference type="OrthoDB" id="412402at2759"/>
<name>A0A9P8C159_9HELO</name>
<dbReference type="InterPro" id="IPR022025">
    <property type="entry name" value="Amidoligase_2"/>
</dbReference>
<dbReference type="AlphaFoldDB" id="A0A9P8C159"/>
<dbReference type="Pfam" id="PF12224">
    <property type="entry name" value="Amidoligase_2"/>
    <property type="match status" value="1"/>
</dbReference>
<protein>
    <recommendedName>
        <fullName evidence="3">Amidoligase enzyme</fullName>
    </recommendedName>
</protein>
<organism evidence="1 2">
    <name type="scientific">Amylocarpus encephaloides</name>
    <dbReference type="NCBI Taxonomy" id="45428"/>
    <lineage>
        <taxon>Eukaryota</taxon>
        <taxon>Fungi</taxon>
        <taxon>Dikarya</taxon>
        <taxon>Ascomycota</taxon>
        <taxon>Pezizomycotina</taxon>
        <taxon>Leotiomycetes</taxon>
        <taxon>Helotiales</taxon>
        <taxon>Helotiales incertae sedis</taxon>
        <taxon>Amylocarpus</taxon>
    </lineage>
</organism>
<proteinExistence type="predicted"/>
<dbReference type="EMBL" id="MU251751">
    <property type="protein sequence ID" value="KAG9229587.1"/>
    <property type="molecule type" value="Genomic_DNA"/>
</dbReference>
<evidence type="ECO:0000313" key="1">
    <source>
        <dbReference type="EMBL" id="KAG9229587.1"/>
    </source>
</evidence>
<dbReference type="PANTHER" id="PTHR36847">
    <property type="entry name" value="AMIDOLIGASE ENZYME"/>
    <property type="match status" value="1"/>
</dbReference>
<evidence type="ECO:0000313" key="2">
    <source>
        <dbReference type="Proteomes" id="UP000824998"/>
    </source>
</evidence>
<comment type="caution">
    <text evidence="1">The sequence shown here is derived from an EMBL/GenBank/DDBJ whole genome shotgun (WGS) entry which is preliminary data.</text>
</comment>